<evidence type="ECO:0000313" key="3">
    <source>
        <dbReference type="EMBL" id="XCD08471.1"/>
    </source>
</evidence>
<proteinExistence type="predicted"/>
<dbReference type="EMBL" id="PP511444">
    <property type="protein sequence ID" value="XCD04324.1"/>
    <property type="molecule type" value="Genomic_DNA"/>
</dbReference>
<feature type="compositionally biased region" description="Polar residues" evidence="1">
    <location>
        <begin position="371"/>
        <end position="391"/>
    </location>
</feature>
<reference evidence="3" key="1">
    <citation type="submission" date="2024-03" db="EMBL/GenBank/DDBJ databases">
        <title>Diverse circular DNA viruses in blood, oral, and fecal samples of captive lemurs.</title>
        <authorList>
            <person name="Paietta E.N."/>
            <person name="Kraberger S."/>
            <person name="Lund M.C."/>
            <person name="Custer J.M."/>
            <person name="Vargas K.M."/>
            <person name="Ehmke E.E."/>
            <person name="Yoder A.D."/>
            <person name="Varsani A."/>
        </authorList>
    </citation>
    <scope>NUCLEOTIDE SEQUENCE</scope>
    <source>
        <strain evidence="2">Duke_22FF_2039</strain>
        <strain evidence="3">Duke_30FF_1314</strain>
    </source>
</reference>
<feature type="region of interest" description="Disordered" evidence="1">
    <location>
        <begin position="368"/>
        <end position="391"/>
    </location>
</feature>
<dbReference type="EMBL" id="PP511877">
    <property type="protein sequence ID" value="XCD08471.1"/>
    <property type="molecule type" value="Genomic_DNA"/>
</dbReference>
<feature type="region of interest" description="Disordered" evidence="1">
    <location>
        <begin position="82"/>
        <end position="110"/>
    </location>
</feature>
<protein>
    <submittedName>
        <fullName evidence="3">DNA pilot protein</fullName>
    </submittedName>
</protein>
<organism evidence="3">
    <name type="scientific">Dulem virus 240</name>
    <dbReference type="NCBI Taxonomy" id="3145717"/>
    <lineage>
        <taxon>Viruses</taxon>
        <taxon>Monodnaviria</taxon>
        <taxon>Sangervirae</taxon>
        <taxon>Phixviricota</taxon>
        <taxon>Malgrandaviricetes</taxon>
        <taxon>Petitvirales</taxon>
        <taxon>Microviridae</taxon>
        <taxon>Microvirus</taxon>
    </lineage>
</organism>
<accession>A0AAU8BA92</accession>
<evidence type="ECO:0000256" key="1">
    <source>
        <dbReference type="SAM" id="MobiDB-lite"/>
    </source>
</evidence>
<feature type="compositionally biased region" description="Polar residues" evidence="1">
    <location>
        <begin position="90"/>
        <end position="110"/>
    </location>
</feature>
<evidence type="ECO:0000313" key="2">
    <source>
        <dbReference type="EMBL" id="XCD04324.1"/>
    </source>
</evidence>
<sequence length="391" mass="42020">MATVQNPYRNPSEGGVNPLQSLSSWNRLTDWLGFTNHTGQALYQQQQSAANWEAQYQLAMDDRQYNSESATAARQRAAGINPDLAGLSADPTSGTASSVDSGEVPTQESLADSSPAAFFQTIGNVLTSALGMYKGITDIQNTRLDSDLALLNQQGSDMKNSLIEMEAAEILGSGTDGELDIAGVLDRMKNFSRSDRGYNYLNILNSKLGPFKTKRGRSYAVNQLRQYLDSDQFRSDVFSRASGTAAKEISSTRGITDYNAFGSQDEVGRVLSVISEAALGTFEESSKGDYYKAKNDRVYNENYDAATAATADNTANEARQASDEGNLNMKSVQRDILKGLAKEAKNGNTFAAIAIVLISAASNFSSASFGKTASSNPTLGTRQTSNFSVGF</sequence>
<name>A0AAU8BA92_9VIRU</name>